<dbReference type="InterPro" id="IPR000515">
    <property type="entry name" value="MetI-like"/>
</dbReference>
<comment type="subcellular location">
    <subcellularLocation>
        <location evidence="1 9">Cell membrane</location>
        <topology evidence="1 9">Multi-pass membrane protein</topology>
    </subcellularLocation>
</comment>
<dbReference type="PROSITE" id="PS50928">
    <property type="entry name" value="ABC_TM1"/>
    <property type="match status" value="1"/>
</dbReference>
<feature type="transmembrane region" description="Helical" evidence="9">
    <location>
        <begin position="64"/>
        <end position="83"/>
    </location>
</feature>
<reference evidence="11" key="1">
    <citation type="submission" date="2020-02" db="EMBL/GenBank/DDBJ databases">
        <authorList>
            <person name="Meier V. D."/>
        </authorList>
    </citation>
    <scope>NUCLEOTIDE SEQUENCE</scope>
    <source>
        <strain evidence="11">AVDCRST_MAG13</strain>
    </source>
</reference>
<feature type="domain" description="ABC transmembrane type-1" evidence="10">
    <location>
        <begin position="26"/>
        <end position="239"/>
    </location>
</feature>
<proteinExistence type="inferred from homology"/>
<dbReference type="AlphaFoldDB" id="A0A6J4RRH3"/>
<keyword evidence="8 9" id="KW-0472">Membrane</keyword>
<keyword evidence="7 9" id="KW-1133">Transmembrane helix</keyword>
<protein>
    <submittedName>
        <fullName evidence="11">Glutamate transport membrane-spanning protein</fullName>
    </submittedName>
</protein>
<evidence type="ECO:0000256" key="4">
    <source>
        <dbReference type="ARBA" id="ARBA00022475"/>
    </source>
</evidence>
<evidence type="ECO:0000256" key="2">
    <source>
        <dbReference type="ARBA" id="ARBA00010072"/>
    </source>
</evidence>
<evidence type="ECO:0000256" key="5">
    <source>
        <dbReference type="ARBA" id="ARBA00022692"/>
    </source>
</evidence>
<comment type="similarity">
    <text evidence="2">Belongs to the binding-protein-dependent transport system permease family. HisMQ subfamily.</text>
</comment>
<evidence type="ECO:0000256" key="8">
    <source>
        <dbReference type="ARBA" id="ARBA00023136"/>
    </source>
</evidence>
<evidence type="ECO:0000313" key="11">
    <source>
        <dbReference type="EMBL" id="CAA9479796.1"/>
    </source>
</evidence>
<feature type="transmembrane region" description="Helical" evidence="9">
    <location>
        <begin position="217"/>
        <end position="235"/>
    </location>
</feature>
<keyword evidence="4" id="KW-1003">Cell membrane</keyword>
<keyword evidence="5 9" id="KW-0812">Transmembrane</keyword>
<evidence type="ECO:0000256" key="3">
    <source>
        <dbReference type="ARBA" id="ARBA00022448"/>
    </source>
</evidence>
<keyword evidence="3 9" id="KW-0813">Transport</keyword>
<dbReference type="EMBL" id="CADCVO010000166">
    <property type="protein sequence ID" value="CAA9479796.1"/>
    <property type="molecule type" value="Genomic_DNA"/>
</dbReference>
<dbReference type="NCBIfam" id="TIGR01726">
    <property type="entry name" value="HEQRo_perm_3TM"/>
    <property type="match status" value="1"/>
</dbReference>
<evidence type="ECO:0000256" key="6">
    <source>
        <dbReference type="ARBA" id="ARBA00022970"/>
    </source>
</evidence>
<dbReference type="Pfam" id="PF00528">
    <property type="entry name" value="BPD_transp_1"/>
    <property type="match status" value="1"/>
</dbReference>
<name>A0A6J4RRH3_9ACTN</name>
<evidence type="ECO:0000259" key="10">
    <source>
        <dbReference type="PROSITE" id="PS50928"/>
    </source>
</evidence>
<evidence type="ECO:0000256" key="1">
    <source>
        <dbReference type="ARBA" id="ARBA00004651"/>
    </source>
</evidence>
<dbReference type="GO" id="GO:0006865">
    <property type="term" value="P:amino acid transport"/>
    <property type="evidence" value="ECO:0007669"/>
    <property type="project" value="UniProtKB-KW"/>
</dbReference>
<dbReference type="GO" id="GO:0043190">
    <property type="term" value="C:ATP-binding cassette (ABC) transporter complex"/>
    <property type="evidence" value="ECO:0007669"/>
    <property type="project" value="InterPro"/>
</dbReference>
<dbReference type="SUPFAM" id="SSF161098">
    <property type="entry name" value="MetI-like"/>
    <property type="match status" value="1"/>
</dbReference>
<feature type="transmembrane region" description="Helical" evidence="9">
    <location>
        <begin position="30"/>
        <end position="52"/>
    </location>
</feature>
<accession>A0A6J4RRH3</accession>
<gene>
    <name evidence="11" type="ORF">AVDCRST_MAG13-1087</name>
</gene>
<evidence type="ECO:0000256" key="7">
    <source>
        <dbReference type="ARBA" id="ARBA00022989"/>
    </source>
</evidence>
<dbReference type="PANTHER" id="PTHR30614">
    <property type="entry name" value="MEMBRANE COMPONENT OF AMINO ACID ABC TRANSPORTER"/>
    <property type="match status" value="1"/>
</dbReference>
<dbReference type="InterPro" id="IPR010065">
    <property type="entry name" value="AA_ABC_transptr_permease_3TM"/>
</dbReference>
<dbReference type="CDD" id="cd06261">
    <property type="entry name" value="TM_PBP2"/>
    <property type="match status" value="1"/>
</dbReference>
<organism evidence="11">
    <name type="scientific">uncultured Solirubrobacteraceae bacterium</name>
    <dbReference type="NCBI Taxonomy" id="1162706"/>
    <lineage>
        <taxon>Bacteria</taxon>
        <taxon>Bacillati</taxon>
        <taxon>Actinomycetota</taxon>
        <taxon>Thermoleophilia</taxon>
        <taxon>Solirubrobacterales</taxon>
        <taxon>Solirubrobacteraceae</taxon>
        <taxon>environmental samples</taxon>
    </lineage>
</organism>
<keyword evidence="6" id="KW-0029">Amino-acid transport</keyword>
<dbReference type="InterPro" id="IPR035906">
    <property type="entry name" value="MetI-like_sf"/>
</dbReference>
<dbReference type="InterPro" id="IPR043429">
    <property type="entry name" value="ArtM/GltK/GlnP/TcyL/YhdX-like"/>
</dbReference>
<dbReference type="GO" id="GO:0022857">
    <property type="term" value="F:transmembrane transporter activity"/>
    <property type="evidence" value="ECO:0007669"/>
    <property type="project" value="InterPro"/>
</dbReference>
<evidence type="ECO:0000256" key="9">
    <source>
        <dbReference type="RuleBase" id="RU363032"/>
    </source>
</evidence>
<sequence>MGYLFDPDNWRWVVTENNARFLLEAFLTNVQIALIAMVVALALGLVLALMAITTLTPLRVAAKLWVDVFRNVPLILLILYLALSLPESLRDFWVDNAPGFLPEALRSQFILAGIGGLVLYNSAVLAEVFRAGILSLDRGQREAAEALGLSYGQQMRLVVLPQGLRRMVPATVSQLITLNKDTTLVSIIAIQEVVRSGRVLTQTAGNPFTGGGVDAPILQVMIFIGILFVLVNFALSRLSRRLEIREGRRTAVRAAPVSEPAAA</sequence>
<dbReference type="PANTHER" id="PTHR30614:SF20">
    <property type="entry name" value="GLUTAMINE TRANSPORT SYSTEM PERMEASE PROTEIN GLNP"/>
    <property type="match status" value="1"/>
</dbReference>
<dbReference type="Gene3D" id="1.10.3720.10">
    <property type="entry name" value="MetI-like"/>
    <property type="match status" value="1"/>
</dbReference>